<organism evidence="1 2">
    <name type="scientific">Rhodocollybia butyracea</name>
    <dbReference type="NCBI Taxonomy" id="206335"/>
    <lineage>
        <taxon>Eukaryota</taxon>
        <taxon>Fungi</taxon>
        <taxon>Dikarya</taxon>
        <taxon>Basidiomycota</taxon>
        <taxon>Agaricomycotina</taxon>
        <taxon>Agaricomycetes</taxon>
        <taxon>Agaricomycetidae</taxon>
        <taxon>Agaricales</taxon>
        <taxon>Marasmiineae</taxon>
        <taxon>Omphalotaceae</taxon>
        <taxon>Rhodocollybia</taxon>
    </lineage>
</organism>
<evidence type="ECO:0000313" key="1">
    <source>
        <dbReference type="EMBL" id="KAF9069726.1"/>
    </source>
</evidence>
<dbReference type="Proteomes" id="UP000772434">
    <property type="component" value="Unassembled WGS sequence"/>
</dbReference>
<accession>A0A9P5PPH8</accession>
<keyword evidence="2" id="KW-1185">Reference proteome</keyword>
<name>A0A9P5PPH8_9AGAR</name>
<reference evidence="1" key="1">
    <citation type="submission" date="2020-11" db="EMBL/GenBank/DDBJ databases">
        <authorList>
            <consortium name="DOE Joint Genome Institute"/>
            <person name="Ahrendt S."/>
            <person name="Riley R."/>
            <person name="Andreopoulos W."/>
            <person name="Labutti K."/>
            <person name="Pangilinan J."/>
            <person name="Ruiz-Duenas F.J."/>
            <person name="Barrasa J.M."/>
            <person name="Sanchez-Garcia M."/>
            <person name="Camarero S."/>
            <person name="Miyauchi S."/>
            <person name="Serrano A."/>
            <person name="Linde D."/>
            <person name="Babiker R."/>
            <person name="Drula E."/>
            <person name="Ayuso-Fernandez I."/>
            <person name="Pacheco R."/>
            <person name="Padilla G."/>
            <person name="Ferreira P."/>
            <person name="Barriuso J."/>
            <person name="Kellner H."/>
            <person name="Castanera R."/>
            <person name="Alfaro M."/>
            <person name="Ramirez L."/>
            <person name="Pisabarro A.G."/>
            <person name="Kuo A."/>
            <person name="Tritt A."/>
            <person name="Lipzen A."/>
            <person name="He G."/>
            <person name="Yan M."/>
            <person name="Ng V."/>
            <person name="Cullen D."/>
            <person name="Martin F."/>
            <person name="Rosso M.-N."/>
            <person name="Henrissat B."/>
            <person name="Hibbett D."/>
            <person name="Martinez A.T."/>
            <person name="Grigoriev I.V."/>
        </authorList>
    </citation>
    <scope>NUCLEOTIDE SEQUENCE</scope>
    <source>
        <strain evidence="1">AH 40177</strain>
    </source>
</reference>
<evidence type="ECO:0000313" key="2">
    <source>
        <dbReference type="Proteomes" id="UP000772434"/>
    </source>
</evidence>
<comment type="caution">
    <text evidence="1">The sequence shown here is derived from an EMBL/GenBank/DDBJ whole genome shotgun (WGS) entry which is preliminary data.</text>
</comment>
<dbReference type="AlphaFoldDB" id="A0A9P5PPH8"/>
<gene>
    <name evidence="1" type="ORF">BDP27DRAFT_671962</name>
</gene>
<dbReference type="EMBL" id="JADNRY010000047">
    <property type="protein sequence ID" value="KAF9069726.1"/>
    <property type="molecule type" value="Genomic_DNA"/>
</dbReference>
<proteinExistence type="predicted"/>
<protein>
    <submittedName>
        <fullName evidence="1">Uncharacterized protein</fullName>
    </submittedName>
</protein>
<sequence>MPLLLTAVILKLFCYASLLLTALLPFTTTVCSTSLFLLFTASFKNLPISKQGYHPICAAFGIFLRNSWAEDEEHYWHIVFPMLAKIYIQ</sequence>